<gene>
    <name evidence="1" type="ORF">CROST_022160</name>
</gene>
<dbReference type="STRING" id="84029.CROST_35780"/>
<organism evidence="1 2">
    <name type="scientific">Clostridium felsineum</name>
    <dbReference type="NCBI Taxonomy" id="36839"/>
    <lineage>
        <taxon>Bacteria</taxon>
        <taxon>Bacillati</taxon>
        <taxon>Bacillota</taxon>
        <taxon>Clostridia</taxon>
        <taxon>Eubacteriales</taxon>
        <taxon>Clostridiaceae</taxon>
        <taxon>Clostridium</taxon>
    </lineage>
</organism>
<protein>
    <submittedName>
        <fullName evidence="1">Uncharacterized protein</fullName>
    </submittedName>
</protein>
<proteinExistence type="predicted"/>
<accession>A0A1S8KZZ3</accession>
<keyword evidence="2" id="KW-1185">Reference proteome</keyword>
<dbReference type="Proteomes" id="UP000190951">
    <property type="component" value="Chromosome"/>
</dbReference>
<evidence type="ECO:0000313" key="1">
    <source>
        <dbReference type="EMBL" id="URZ11499.1"/>
    </source>
</evidence>
<dbReference type="KEGG" id="crw:CROST_022160"/>
<dbReference type="AlphaFoldDB" id="A0A1S8KZZ3"/>
<reference evidence="1 2" key="1">
    <citation type="submission" date="2022-04" db="EMBL/GenBank/DDBJ databases">
        <title>Genome sequence of C. roseum typestrain.</title>
        <authorList>
            <person name="Poehlein A."/>
            <person name="Schoch T."/>
            <person name="Duerre P."/>
            <person name="Daniel R."/>
        </authorList>
    </citation>
    <scope>NUCLEOTIDE SEQUENCE [LARGE SCALE GENOMIC DNA]</scope>
    <source>
        <strain evidence="1 2">DSM 7320</strain>
    </source>
</reference>
<name>A0A1S8KZZ3_9CLOT</name>
<sequence>MKVMIMAFRKNSWYGTIGFVGKHYAVLSQDNYSYKVKVGKEVKNVNKCDAVVI</sequence>
<dbReference type="RefSeq" id="WP_176091628.1">
    <property type="nucleotide sequence ID" value="NZ_CP096983.1"/>
</dbReference>
<evidence type="ECO:0000313" key="2">
    <source>
        <dbReference type="Proteomes" id="UP000190951"/>
    </source>
</evidence>
<dbReference type="EMBL" id="CP096983">
    <property type="protein sequence ID" value="URZ11499.1"/>
    <property type="molecule type" value="Genomic_DNA"/>
</dbReference>